<evidence type="ECO:0000313" key="2">
    <source>
        <dbReference type="Proteomes" id="UP000308600"/>
    </source>
</evidence>
<proteinExistence type="predicted"/>
<reference evidence="1 2" key="1">
    <citation type="journal article" date="2019" name="Nat. Ecol. Evol.">
        <title>Megaphylogeny resolves global patterns of mushroom evolution.</title>
        <authorList>
            <person name="Varga T."/>
            <person name="Krizsan K."/>
            <person name="Foldi C."/>
            <person name="Dima B."/>
            <person name="Sanchez-Garcia M."/>
            <person name="Sanchez-Ramirez S."/>
            <person name="Szollosi G.J."/>
            <person name="Szarkandi J.G."/>
            <person name="Papp V."/>
            <person name="Albert L."/>
            <person name="Andreopoulos W."/>
            <person name="Angelini C."/>
            <person name="Antonin V."/>
            <person name="Barry K.W."/>
            <person name="Bougher N.L."/>
            <person name="Buchanan P."/>
            <person name="Buyck B."/>
            <person name="Bense V."/>
            <person name="Catcheside P."/>
            <person name="Chovatia M."/>
            <person name="Cooper J."/>
            <person name="Damon W."/>
            <person name="Desjardin D."/>
            <person name="Finy P."/>
            <person name="Geml J."/>
            <person name="Haridas S."/>
            <person name="Hughes K."/>
            <person name="Justo A."/>
            <person name="Karasinski D."/>
            <person name="Kautmanova I."/>
            <person name="Kiss B."/>
            <person name="Kocsube S."/>
            <person name="Kotiranta H."/>
            <person name="LaButti K.M."/>
            <person name="Lechner B.E."/>
            <person name="Liimatainen K."/>
            <person name="Lipzen A."/>
            <person name="Lukacs Z."/>
            <person name="Mihaltcheva S."/>
            <person name="Morgado L.N."/>
            <person name="Niskanen T."/>
            <person name="Noordeloos M.E."/>
            <person name="Ohm R.A."/>
            <person name="Ortiz-Santana B."/>
            <person name="Ovrebo C."/>
            <person name="Racz N."/>
            <person name="Riley R."/>
            <person name="Savchenko A."/>
            <person name="Shiryaev A."/>
            <person name="Soop K."/>
            <person name="Spirin V."/>
            <person name="Szebenyi C."/>
            <person name="Tomsovsky M."/>
            <person name="Tulloss R.E."/>
            <person name="Uehling J."/>
            <person name="Grigoriev I.V."/>
            <person name="Vagvolgyi C."/>
            <person name="Papp T."/>
            <person name="Martin F.M."/>
            <person name="Miettinen O."/>
            <person name="Hibbett D.S."/>
            <person name="Nagy L.G."/>
        </authorList>
    </citation>
    <scope>NUCLEOTIDE SEQUENCE [LARGE SCALE GENOMIC DNA]</scope>
    <source>
        <strain evidence="1 2">NL-1719</strain>
    </source>
</reference>
<organism evidence="1 2">
    <name type="scientific">Pluteus cervinus</name>
    <dbReference type="NCBI Taxonomy" id="181527"/>
    <lineage>
        <taxon>Eukaryota</taxon>
        <taxon>Fungi</taxon>
        <taxon>Dikarya</taxon>
        <taxon>Basidiomycota</taxon>
        <taxon>Agaricomycotina</taxon>
        <taxon>Agaricomycetes</taxon>
        <taxon>Agaricomycetidae</taxon>
        <taxon>Agaricales</taxon>
        <taxon>Pluteineae</taxon>
        <taxon>Pluteaceae</taxon>
        <taxon>Pluteus</taxon>
    </lineage>
</organism>
<name>A0ACD3AU62_9AGAR</name>
<accession>A0ACD3AU62</accession>
<gene>
    <name evidence="1" type="ORF">BDN72DRAFT_840476</name>
</gene>
<dbReference type="EMBL" id="ML208333">
    <property type="protein sequence ID" value="TFK69276.1"/>
    <property type="molecule type" value="Genomic_DNA"/>
</dbReference>
<dbReference type="Proteomes" id="UP000308600">
    <property type="component" value="Unassembled WGS sequence"/>
</dbReference>
<evidence type="ECO:0000313" key="1">
    <source>
        <dbReference type="EMBL" id="TFK69276.1"/>
    </source>
</evidence>
<keyword evidence="2" id="KW-1185">Reference proteome</keyword>
<sequence>MSTQPKLFQPITVGDITLRHRLALAPVTRTRNDRATQAPLVHLVKPYYEQRASTPGTLLITEATTIARQAGGFPNAAGIYTQEQIDAWKQVVDGVHAKGSYIFLQLWALGRAANLEALRELGDFPIVGASSIPISPETAPAIPHALTKAEIQEYIQLYVQAAKNAILGAGFDGVEIHGAHGFLLDQFLQDVSNDRTDEYGGSIENRSRFALEVVDAVAKAAGPRRTALRLSPWAQIHDMGMKDPVPQFSHLVTTIKRRQPDLAYIHVVEPRVNGTEDVETVLASKSNDFIRDIWNPKPLISAGGYIRESALKRAEEKGDIIASGRWFISNPDLPVRIQKDIPWTKYDRNTFYLPGQTEGWEKGYLDYPFAAVEVKN</sequence>
<protein>
    <submittedName>
        <fullName evidence="1">FMN-linked oxidoreductase</fullName>
    </submittedName>
</protein>